<feature type="transmembrane region" description="Helical" evidence="6">
    <location>
        <begin position="161"/>
        <end position="178"/>
    </location>
</feature>
<proteinExistence type="predicted"/>
<keyword evidence="2" id="KW-1003">Cell membrane</keyword>
<evidence type="ECO:0000313" key="8">
    <source>
        <dbReference type="EMBL" id="CAJ0742402.1"/>
    </source>
</evidence>
<keyword evidence="9" id="KW-1185">Reference proteome</keyword>
<protein>
    <submittedName>
        <fullName evidence="8">Copper resistance protein D</fullName>
    </submittedName>
</protein>
<evidence type="ECO:0000256" key="4">
    <source>
        <dbReference type="ARBA" id="ARBA00022989"/>
    </source>
</evidence>
<dbReference type="RefSeq" id="WP_316890726.1">
    <property type="nucleotide sequence ID" value="NZ_CATWAR010000003.1"/>
</dbReference>
<dbReference type="PANTHER" id="PTHR34820">
    <property type="entry name" value="INNER MEMBRANE PROTEIN YEBZ"/>
    <property type="match status" value="1"/>
</dbReference>
<dbReference type="GO" id="GO:0005886">
    <property type="term" value="C:plasma membrane"/>
    <property type="evidence" value="ECO:0007669"/>
    <property type="project" value="UniProtKB-SubCell"/>
</dbReference>
<sequence length="309" mass="32362">MPEDWLAVTLRFALYLDLMVLFGVSLFSLYALGPTDPSSGVSRLYGRVLDASVLAGIVLSIWDVVAMAESMTGATRYSELTGHVFDMILTGTAVGAAWLVRIAVLATGLVMAIAWRRNARRRQIGLAASGAIALATLAWAGHGAMDEGLRGAFHLAIDMTHLLAAGMWVGALVAFVLLSSARRTGTPHTVQTLSRAASGFATIGTCIVAMLIATGVVNYVLVAGPTFDALFTAPYGWLLLGKLALFALMLLLAAGNRYRLSPRLAAAINAGDTAGAVKALHNSLRAEACLAMLILALVAWLGTLSPLPA</sequence>
<feature type="transmembrane region" description="Helical" evidence="6">
    <location>
        <begin position="12"/>
        <end position="32"/>
    </location>
</feature>
<keyword evidence="5 6" id="KW-0472">Membrane</keyword>
<keyword evidence="4 6" id="KW-1133">Transmembrane helix</keyword>
<feature type="transmembrane region" description="Helical" evidence="6">
    <location>
        <begin position="288"/>
        <end position="307"/>
    </location>
</feature>
<dbReference type="AlphaFoldDB" id="A0AB72X801"/>
<dbReference type="InterPro" id="IPR047689">
    <property type="entry name" value="CopD"/>
</dbReference>
<feature type="transmembrane region" description="Helical" evidence="6">
    <location>
        <begin position="124"/>
        <end position="141"/>
    </location>
</feature>
<evidence type="ECO:0000313" key="9">
    <source>
        <dbReference type="Proteomes" id="UP001189225"/>
    </source>
</evidence>
<dbReference type="PANTHER" id="PTHR34820:SF4">
    <property type="entry name" value="INNER MEMBRANE PROTEIN YEBZ"/>
    <property type="match status" value="1"/>
</dbReference>
<accession>A0AB72X801</accession>
<evidence type="ECO:0000259" key="7">
    <source>
        <dbReference type="Pfam" id="PF05425"/>
    </source>
</evidence>
<feature type="transmembrane region" description="Helical" evidence="6">
    <location>
        <begin position="44"/>
        <end position="68"/>
    </location>
</feature>
<reference evidence="8 9" key="1">
    <citation type="submission" date="2023-07" db="EMBL/GenBank/DDBJ databases">
        <authorList>
            <person name="Peeters C."/>
        </authorList>
    </citation>
    <scope>NUCLEOTIDE SEQUENCE [LARGE SCALE GENOMIC DNA]</scope>
    <source>
        <strain evidence="8 9">R-16034</strain>
    </source>
</reference>
<organism evidence="8 9">
    <name type="scientific">Ralstonia edaphi</name>
    <dbReference type="NCBI Taxonomy" id="3058599"/>
    <lineage>
        <taxon>Bacteria</taxon>
        <taxon>Pseudomonadati</taxon>
        <taxon>Pseudomonadota</taxon>
        <taxon>Betaproteobacteria</taxon>
        <taxon>Burkholderiales</taxon>
        <taxon>Burkholderiaceae</taxon>
        <taxon>Ralstonia</taxon>
    </lineage>
</organism>
<dbReference type="InterPro" id="IPR032694">
    <property type="entry name" value="CopC/D"/>
</dbReference>
<dbReference type="NCBIfam" id="NF033808">
    <property type="entry name" value="copper_CopD"/>
    <property type="match status" value="1"/>
</dbReference>
<dbReference type="Pfam" id="PF05425">
    <property type="entry name" value="CopD"/>
    <property type="match status" value="1"/>
</dbReference>
<dbReference type="GO" id="GO:0006825">
    <property type="term" value="P:copper ion transport"/>
    <property type="evidence" value="ECO:0007669"/>
    <property type="project" value="InterPro"/>
</dbReference>
<evidence type="ECO:0000256" key="5">
    <source>
        <dbReference type="ARBA" id="ARBA00023136"/>
    </source>
</evidence>
<name>A0AB72X801_9RALS</name>
<feature type="domain" description="Copper resistance protein D" evidence="7">
    <location>
        <begin position="195"/>
        <end position="301"/>
    </location>
</feature>
<evidence type="ECO:0000256" key="2">
    <source>
        <dbReference type="ARBA" id="ARBA00022475"/>
    </source>
</evidence>
<evidence type="ECO:0000256" key="1">
    <source>
        <dbReference type="ARBA" id="ARBA00004651"/>
    </source>
</evidence>
<feature type="transmembrane region" description="Helical" evidence="6">
    <location>
        <begin position="199"/>
        <end position="222"/>
    </location>
</feature>
<evidence type="ECO:0000256" key="3">
    <source>
        <dbReference type="ARBA" id="ARBA00022692"/>
    </source>
</evidence>
<gene>
    <name evidence="8" type="primary">copD</name>
    <name evidence="8" type="ORF">R16034_03122</name>
</gene>
<feature type="transmembrane region" description="Helical" evidence="6">
    <location>
        <begin position="234"/>
        <end position="254"/>
    </location>
</feature>
<dbReference type="Proteomes" id="UP001189225">
    <property type="component" value="Unassembled WGS sequence"/>
</dbReference>
<evidence type="ECO:0000256" key="6">
    <source>
        <dbReference type="SAM" id="Phobius"/>
    </source>
</evidence>
<comment type="subcellular location">
    <subcellularLocation>
        <location evidence="1">Cell membrane</location>
        <topology evidence="1">Multi-pass membrane protein</topology>
    </subcellularLocation>
</comment>
<dbReference type="InterPro" id="IPR008457">
    <property type="entry name" value="Cu-R_CopD_dom"/>
</dbReference>
<comment type="caution">
    <text evidence="8">The sequence shown here is derived from an EMBL/GenBank/DDBJ whole genome shotgun (WGS) entry which is preliminary data.</text>
</comment>
<keyword evidence="3 6" id="KW-0812">Transmembrane</keyword>
<feature type="transmembrane region" description="Helical" evidence="6">
    <location>
        <begin position="88"/>
        <end position="112"/>
    </location>
</feature>
<dbReference type="EMBL" id="CATWHI010000004">
    <property type="protein sequence ID" value="CAJ0742402.1"/>
    <property type="molecule type" value="Genomic_DNA"/>
</dbReference>